<dbReference type="PANTHER" id="PTHR10869">
    <property type="entry name" value="PROLYL 4-HYDROXYLASE ALPHA SUBUNIT"/>
    <property type="match status" value="1"/>
</dbReference>
<keyword evidence="4 9" id="KW-0223">Dioxygenase</keyword>
<dbReference type="InterPro" id="IPR005123">
    <property type="entry name" value="Oxoglu/Fe-dep_dioxygenase_dom"/>
</dbReference>
<dbReference type="EC" id="1.14.11.2" evidence="8"/>
<accession>A0A6P1TB93</accession>
<proteinExistence type="predicted"/>
<feature type="domain" description="Fe2OG dioxygenase" evidence="7">
    <location>
        <begin position="177"/>
        <end position="286"/>
    </location>
</feature>
<dbReference type="SMART" id="SM00702">
    <property type="entry name" value="P4Hc"/>
    <property type="match status" value="1"/>
</dbReference>
<dbReference type="PANTHER" id="PTHR10869:SF246">
    <property type="entry name" value="TRANSMEMBRANE PROLYL 4-HYDROXYLASE"/>
    <property type="match status" value="1"/>
</dbReference>
<evidence type="ECO:0000313" key="10">
    <source>
        <dbReference type="Proteomes" id="UP000464675"/>
    </source>
</evidence>
<dbReference type="InterPro" id="IPR045054">
    <property type="entry name" value="P4HA-like"/>
</dbReference>
<dbReference type="AlphaFoldDB" id="A0A6P1TB93"/>
<dbReference type="InterPro" id="IPR006620">
    <property type="entry name" value="Pro_4_hyd_alph"/>
</dbReference>
<gene>
    <name evidence="9" type="ORF">GTQ55_10000</name>
    <name evidence="8" type="ORF">HNQ53_000394</name>
</gene>
<evidence type="ECO:0000259" key="7">
    <source>
        <dbReference type="PROSITE" id="PS51471"/>
    </source>
</evidence>
<dbReference type="OrthoDB" id="269774at2"/>
<dbReference type="InterPro" id="IPR044862">
    <property type="entry name" value="Pro_4_hyd_alph_FE2OG_OXY"/>
</dbReference>
<evidence type="ECO:0000256" key="1">
    <source>
        <dbReference type="ARBA" id="ARBA00001961"/>
    </source>
</evidence>
<evidence type="ECO:0000256" key="5">
    <source>
        <dbReference type="ARBA" id="ARBA00023002"/>
    </source>
</evidence>
<dbReference type="GO" id="GO:0004656">
    <property type="term" value="F:procollagen-proline 4-dioxygenase activity"/>
    <property type="evidence" value="ECO:0007669"/>
    <property type="project" value="UniProtKB-EC"/>
</dbReference>
<dbReference type="EMBL" id="JACHHR010000001">
    <property type="protein sequence ID" value="MBB5210206.1"/>
    <property type="molecule type" value="Genomic_DNA"/>
</dbReference>
<reference evidence="9 10" key="1">
    <citation type="submission" date="2020-01" db="EMBL/GenBank/DDBJ databases">
        <title>The possibility of degradation of plastic by Microbulbifer hydrolyticus IRE-31.</title>
        <authorList>
            <person name="Liu L."/>
        </authorList>
    </citation>
    <scope>NUCLEOTIDE SEQUENCE [LARGE SCALE GENOMIC DNA]</scope>
    <source>
        <strain evidence="9 10">IRE-31</strain>
    </source>
</reference>
<evidence type="ECO:0000256" key="6">
    <source>
        <dbReference type="ARBA" id="ARBA00023004"/>
    </source>
</evidence>
<dbReference type="EMBL" id="CP047491">
    <property type="protein sequence ID" value="QHQ39287.1"/>
    <property type="molecule type" value="Genomic_DNA"/>
</dbReference>
<evidence type="ECO:0000313" key="11">
    <source>
        <dbReference type="Proteomes" id="UP000563601"/>
    </source>
</evidence>
<name>A0A6P1TB93_9GAMM</name>
<sequence>MEFAELNPDLQQWIRGAVQRGQCQSQVMDALLKAGYQTSIARAVEQCMAGHTGPEASAPAASGYVKKPKGDSSAFRLFEPQRNLYDLGERQVEILLAMKQPNIVLFGNLLSDSECEALIEMSRERLKPSRLVNSESGSFDIGEARTSYGTYFDRGANPLIAGIESRIERLLGVPGNRGEPIQVLHYKTNTEYRPHFDFFPPDRPGNQGILAKGGQRVATLIMYLNNVEAGGSTVFPRISLDVLPKKGCGLFFSYANTAGDLDRQTLHGGSPVIAGEKWIATKWLRLGEFKVGDV</sequence>
<dbReference type="Pfam" id="PF13640">
    <property type="entry name" value="2OG-FeII_Oxy_3"/>
    <property type="match status" value="1"/>
</dbReference>
<evidence type="ECO:0000256" key="3">
    <source>
        <dbReference type="ARBA" id="ARBA00022896"/>
    </source>
</evidence>
<evidence type="ECO:0000256" key="4">
    <source>
        <dbReference type="ARBA" id="ARBA00022964"/>
    </source>
</evidence>
<dbReference type="GO" id="GO:0005506">
    <property type="term" value="F:iron ion binding"/>
    <property type="evidence" value="ECO:0007669"/>
    <property type="project" value="InterPro"/>
</dbReference>
<keyword evidence="6" id="KW-0408">Iron</keyword>
<comment type="cofactor">
    <cofactor evidence="1">
        <name>L-ascorbate</name>
        <dbReference type="ChEBI" id="CHEBI:38290"/>
    </cofactor>
</comment>
<dbReference type="GO" id="GO:0031418">
    <property type="term" value="F:L-ascorbic acid binding"/>
    <property type="evidence" value="ECO:0007669"/>
    <property type="project" value="UniProtKB-KW"/>
</dbReference>
<keyword evidence="2" id="KW-0479">Metal-binding</keyword>
<evidence type="ECO:0000313" key="8">
    <source>
        <dbReference type="EMBL" id="MBB5210206.1"/>
    </source>
</evidence>
<keyword evidence="10" id="KW-1185">Reference proteome</keyword>
<dbReference type="Gene3D" id="2.60.120.620">
    <property type="entry name" value="q2cbj1_9rhob like domain"/>
    <property type="match status" value="1"/>
</dbReference>
<dbReference type="RefSeq" id="WP_161858609.1">
    <property type="nucleotide sequence ID" value="NZ_CP047491.1"/>
</dbReference>
<organism evidence="8 11">
    <name type="scientific">Microbulbifer hydrolyticus</name>
    <dbReference type="NCBI Taxonomy" id="48074"/>
    <lineage>
        <taxon>Bacteria</taxon>
        <taxon>Pseudomonadati</taxon>
        <taxon>Pseudomonadota</taxon>
        <taxon>Gammaproteobacteria</taxon>
        <taxon>Cellvibrionales</taxon>
        <taxon>Microbulbiferaceae</taxon>
        <taxon>Microbulbifer</taxon>
    </lineage>
</organism>
<dbReference type="PROSITE" id="PS51471">
    <property type="entry name" value="FE2OG_OXY"/>
    <property type="match status" value="1"/>
</dbReference>
<dbReference type="Proteomes" id="UP000563601">
    <property type="component" value="Unassembled WGS sequence"/>
</dbReference>
<evidence type="ECO:0000313" key="9">
    <source>
        <dbReference type="EMBL" id="QHQ39287.1"/>
    </source>
</evidence>
<keyword evidence="3" id="KW-0847">Vitamin C</keyword>
<reference evidence="8 11" key="2">
    <citation type="submission" date="2020-08" db="EMBL/GenBank/DDBJ databases">
        <title>Genomic Encyclopedia of Type Strains, Phase IV (KMG-IV): sequencing the most valuable type-strain genomes for metagenomic binning, comparative biology and taxonomic classification.</title>
        <authorList>
            <person name="Goeker M."/>
        </authorList>
    </citation>
    <scope>NUCLEOTIDE SEQUENCE [LARGE SCALE GENOMIC DNA]</scope>
    <source>
        <strain evidence="8 11">DSM 11525</strain>
    </source>
</reference>
<dbReference type="Proteomes" id="UP000464675">
    <property type="component" value="Chromosome"/>
</dbReference>
<keyword evidence="5 8" id="KW-0560">Oxidoreductase</keyword>
<evidence type="ECO:0000256" key="2">
    <source>
        <dbReference type="ARBA" id="ARBA00022723"/>
    </source>
</evidence>
<protein>
    <submittedName>
        <fullName evidence="9">2-oxoglutarate-dependent dioxygenase</fullName>
    </submittedName>
    <submittedName>
        <fullName evidence="8">Prolyl 4-hydroxylase</fullName>
        <ecNumber evidence="8">1.14.11.2</ecNumber>
    </submittedName>
</protein>